<dbReference type="KEGG" id="pchm:VFPPC_16561"/>
<comment type="subcellular location">
    <subcellularLocation>
        <location evidence="1">Secreted</location>
        <location evidence="1">Cell wall</location>
    </subcellularLocation>
</comment>
<comment type="caution">
    <text evidence="8">The sequence shown here is derived from an EMBL/GenBank/DDBJ whole genome shotgun (WGS) entry which is preliminary data.</text>
</comment>
<keyword evidence="4 7" id="KW-0732">Signal</keyword>
<keyword evidence="5" id="KW-0325">Glycoprotein</keyword>
<dbReference type="STRING" id="1380566.A0A179F8Q7"/>
<dbReference type="GO" id="GO:0009986">
    <property type="term" value="C:cell surface"/>
    <property type="evidence" value="ECO:0007669"/>
    <property type="project" value="TreeGrafter"/>
</dbReference>
<protein>
    <submittedName>
        <fullName evidence="8">ECM33-like protein</fullName>
    </submittedName>
</protein>
<dbReference type="InterPro" id="IPR051648">
    <property type="entry name" value="CWI-Assembly_Regulator"/>
</dbReference>
<dbReference type="SUPFAM" id="SSF52058">
    <property type="entry name" value="L domain-like"/>
    <property type="match status" value="2"/>
</dbReference>
<evidence type="ECO:0000313" key="9">
    <source>
        <dbReference type="Proteomes" id="UP000078397"/>
    </source>
</evidence>
<dbReference type="AlphaFoldDB" id="A0A179F8Q7"/>
<accession>A0A179F8Q7</accession>
<dbReference type="GO" id="GO:0009277">
    <property type="term" value="C:fungal-type cell wall"/>
    <property type="evidence" value="ECO:0007669"/>
    <property type="project" value="TreeGrafter"/>
</dbReference>
<proteinExistence type="predicted"/>
<dbReference type="InterPro" id="IPR036941">
    <property type="entry name" value="Rcpt_L-dom_sf"/>
</dbReference>
<evidence type="ECO:0000256" key="3">
    <source>
        <dbReference type="ARBA" id="ARBA00022525"/>
    </source>
</evidence>
<name>A0A179F8Q7_METCM</name>
<evidence type="ECO:0000313" key="8">
    <source>
        <dbReference type="EMBL" id="OAQ61808.1"/>
    </source>
</evidence>
<evidence type="ECO:0000256" key="4">
    <source>
        <dbReference type="ARBA" id="ARBA00022729"/>
    </source>
</evidence>
<evidence type="ECO:0000256" key="6">
    <source>
        <dbReference type="SAM" id="MobiDB-lite"/>
    </source>
</evidence>
<keyword evidence="3" id="KW-0964">Secreted</keyword>
<dbReference type="GO" id="GO:0005886">
    <property type="term" value="C:plasma membrane"/>
    <property type="evidence" value="ECO:0007669"/>
    <property type="project" value="TreeGrafter"/>
</dbReference>
<keyword evidence="2" id="KW-0134">Cell wall</keyword>
<feature type="signal peptide" evidence="7">
    <location>
        <begin position="1"/>
        <end position="19"/>
    </location>
</feature>
<gene>
    <name evidence="8" type="ORF">VFPPC_16561</name>
</gene>
<dbReference type="RefSeq" id="XP_018139512.1">
    <property type="nucleotide sequence ID" value="XM_018294314.1"/>
</dbReference>
<dbReference type="PANTHER" id="PTHR31018">
    <property type="entry name" value="SPORULATION-SPECIFIC PROTEIN-RELATED"/>
    <property type="match status" value="1"/>
</dbReference>
<dbReference type="PANTHER" id="PTHR31018:SF3">
    <property type="entry name" value="RECEPTOR PROTEIN-TYROSINE KINASE"/>
    <property type="match status" value="1"/>
</dbReference>
<dbReference type="EMBL" id="LSBJ02000007">
    <property type="protein sequence ID" value="OAQ61808.1"/>
    <property type="molecule type" value="Genomic_DNA"/>
</dbReference>
<dbReference type="GO" id="GO:0031505">
    <property type="term" value="P:fungal-type cell wall organization"/>
    <property type="evidence" value="ECO:0007669"/>
    <property type="project" value="TreeGrafter"/>
</dbReference>
<dbReference type="Gene3D" id="3.80.20.20">
    <property type="entry name" value="Receptor L-domain"/>
    <property type="match status" value="1"/>
</dbReference>
<evidence type="ECO:0000256" key="7">
    <source>
        <dbReference type="SAM" id="SignalP"/>
    </source>
</evidence>
<feature type="chain" id="PRO_5008101437" evidence="7">
    <location>
        <begin position="20"/>
        <end position="389"/>
    </location>
</feature>
<dbReference type="OrthoDB" id="536881at2759"/>
<evidence type="ECO:0000256" key="2">
    <source>
        <dbReference type="ARBA" id="ARBA00022512"/>
    </source>
</evidence>
<organism evidence="8 9">
    <name type="scientific">Pochonia chlamydosporia 170</name>
    <dbReference type="NCBI Taxonomy" id="1380566"/>
    <lineage>
        <taxon>Eukaryota</taxon>
        <taxon>Fungi</taxon>
        <taxon>Dikarya</taxon>
        <taxon>Ascomycota</taxon>
        <taxon>Pezizomycotina</taxon>
        <taxon>Sordariomycetes</taxon>
        <taxon>Hypocreomycetidae</taxon>
        <taxon>Hypocreales</taxon>
        <taxon>Clavicipitaceae</taxon>
        <taxon>Pochonia</taxon>
    </lineage>
</organism>
<feature type="region of interest" description="Disordered" evidence="6">
    <location>
        <begin position="341"/>
        <end position="360"/>
    </location>
</feature>
<dbReference type="GeneID" id="28858308"/>
<evidence type="ECO:0000256" key="1">
    <source>
        <dbReference type="ARBA" id="ARBA00004191"/>
    </source>
</evidence>
<dbReference type="Proteomes" id="UP000078397">
    <property type="component" value="Unassembled WGS sequence"/>
</dbReference>
<evidence type="ECO:0000256" key="5">
    <source>
        <dbReference type="ARBA" id="ARBA00023180"/>
    </source>
</evidence>
<keyword evidence="9" id="KW-1185">Reference proteome</keyword>
<reference evidence="8 9" key="1">
    <citation type="journal article" date="2016" name="PLoS Pathog.">
        <title>Biosynthesis of antibiotic leucinostatins in bio-control fungus Purpureocillium lilacinum and their inhibition on phytophthora revealed by genome mining.</title>
        <authorList>
            <person name="Wang G."/>
            <person name="Liu Z."/>
            <person name="Lin R."/>
            <person name="Li E."/>
            <person name="Mao Z."/>
            <person name="Ling J."/>
            <person name="Yang Y."/>
            <person name="Yin W.B."/>
            <person name="Xie B."/>
        </authorList>
    </citation>
    <scope>NUCLEOTIDE SEQUENCE [LARGE SCALE GENOMIC DNA]</scope>
    <source>
        <strain evidence="8">170</strain>
    </source>
</reference>
<sequence>MHSVKLFSAVLAVAGAASAATTCTKDVKVTQPTPVIDCDVVDADVIIDQAVSGSLSLEGPKQITGDLIVNNATQLVGISSSSINAIGGTLRLQGLQLLSSFNMQALKSVKSLELVNLAQLSGLTLGTSGVTKATSIKIQDTFISDLSGLNVATADNITIANNGRLTMFNAKLENVTYTLSVVDNAGGMQINMSRLESAGVLDFRSIKSFDAPLLQTANRLSFQESPDLLSVSANNLTSIKDSLTLDNNKKLANISFTSLEKISGDMTIRNNTALLKINKFPQLKTIGGAVLLAGSFDTVEIPKLNDIKGAVTVTSTTDISSFCSFFDDLKKNNAIQGKESCTSNNAKANEGGKGGTSGSGNNTDSAAMGLGVNHAVLGFAAVAGFAQLF</sequence>